<protein>
    <submittedName>
        <fullName evidence="1">Uncharacterized protein</fullName>
    </submittedName>
</protein>
<evidence type="ECO:0000313" key="2">
    <source>
        <dbReference type="Proteomes" id="UP000018144"/>
    </source>
</evidence>
<gene>
    <name evidence="1" type="ORF">PCON_11699</name>
</gene>
<name>U4L6K0_PYROM</name>
<dbReference type="Proteomes" id="UP000018144">
    <property type="component" value="Unassembled WGS sequence"/>
</dbReference>
<evidence type="ECO:0000313" key="1">
    <source>
        <dbReference type="EMBL" id="CCX12105.1"/>
    </source>
</evidence>
<organism evidence="1 2">
    <name type="scientific">Pyronema omphalodes (strain CBS 100304)</name>
    <name type="common">Pyronema confluens</name>
    <dbReference type="NCBI Taxonomy" id="1076935"/>
    <lineage>
        <taxon>Eukaryota</taxon>
        <taxon>Fungi</taxon>
        <taxon>Dikarya</taxon>
        <taxon>Ascomycota</taxon>
        <taxon>Pezizomycotina</taxon>
        <taxon>Pezizomycetes</taxon>
        <taxon>Pezizales</taxon>
        <taxon>Pyronemataceae</taxon>
        <taxon>Pyronema</taxon>
    </lineage>
</organism>
<accession>U4L6K0</accession>
<sequence>MQLPCAMTSLCDARNDNPACPFIAPGSQPLAMVRE</sequence>
<dbReference type="EMBL" id="HF935675">
    <property type="protein sequence ID" value="CCX12105.1"/>
    <property type="molecule type" value="Genomic_DNA"/>
</dbReference>
<proteinExistence type="predicted"/>
<reference evidence="1 2" key="1">
    <citation type="journal article" date="2013" name="PLoS Genet.">
        <title>The genome and development-dependent transcriptomes of Pyronema confluens: a window into fungal evolution.</title>
        <authorList>
            <person name="Traeger S."/>
            <person name="Altegoer F."/>
            <person name="Freitag M."/>
            <person name="Gabaldon T."/>
            <person name="Kempken F."/>
            <person name="Kumar A."/>
            <person name="Marcet-Houben M."/>
            <person name="Poggeler S."/>
            <person name="Stajich J.E."/>
            <person name="Nowrousian M."/>
        </authorList>
    </citation>
    <scope>NUCLEOTIDE SEQUENCE [LARGE SCALE GENOMIC DNA]</scope>
    <source>
        <strain evidence="2">CBS 100304</strain>
        <tissue evidence="1">Vegetative mycelium</tissue>
    </source>
</reference>
<dbReference type="AlphaFoldDB" id="U4L6K0"/>
<keyword evidence="2" id="KW-1185">Reference proteome</keyword>